<dbReference type="RefSeq" id="WP_105943524.1">
    <property type="nucleotide sequence ID" value="NZ_CP027433.1"/>
</dbReference>
<evidence type="ECO:0000256" key="6">
    <source>
        <dbReference type="ARBA" id="ARBA00023136"/>
    </source>
</evidence>
<evidence type="ECO:0000256" key="7">
    <source>
        <dbReference type="SAM" id="Phobius"/>
    </source>
</evidence>
<feature type="transmembrane region" description="Helical" evidence="7">
    <location>
        <begin position="12"/>
        <end position="32"/>
    </location>
</feature>
<dbReference type="AlphaFoldDB" id="A0A2S0KJK6"/>
<feature type="transmembrane region" description="Helical" evidence="7">
    <location>
        <begin position="135"/>
        <end position="154"/>
    </location>
</feature>
<evidence type="ECO:0000313" key="9">
    <source>
        <dbReference type="Proteomes" id="UP000239814"/>
    </source>
</evidence>
<evidence type="ECO:0000313" key="8">
    <source>
        <dbReference type="EMBL" id="AVM01821.1"/>
    </source>
</evidence>
<keyword evidence="9" id="KW-1185">Reference proteome</keyword>
<reference evidence="8 9" key="1">
    <citation type="submission" date="2018-03" db="EMBL/GenBank/DDBJ databases">
        <title>Characteristics and genome of n-alkane degrading marine bacteria Gordonia iterans isolated from crude oil contaminated in Tae-an, South Korea.</title>
        <authorList>
            <person name="Lee S.-S."/>
            <person name="Kim H."/>
        </authorList>
    </citation>
    <scope>NUCLEOTIDE SEQUENCE [LARGE SCALE GENOMIC DNA]</scope>
    <source>
        <strain evidence="8 9">Co17</strain>
    </source>
</reference>
<evidence type="ECO:0000256" key="1">
    <source>
        <dbReference type="ARBA" id="ARBA00004651"/>
    </source>
</evidence>
<sequence>MNDLALLRDDLADLTSYGLLAVGLLVLGFIGLDLVTPGSLRRWIWTEGNRSAVILAVSQALGLTIALAAGISASHDLPLGRGIVYVLIYGVATIALMMFSFVLIDLLTPGKLGALLLEGADDGEDDADDPAHNPAVWLNAVVFLAIGLFVAAALSL</sequence>
<feature type="transmembrane region" description="Helical" evidence="7">
    <location>
        <begin position="52"/>
        <end position="71"/>
    </location>
</feature>
<name>A0A2S0KJK6_9ACTN</name>
<dbReference type="KEGG" id="git:C6V83_17720"/>
<proteinExistence type="inferred from homology"/>
<dbReference type="Proteomes" id="UP000239814">
    <property type="component" value="Chromosome"/>
</dbReference>
<feature type="transmembrane region" description="Helical" evidence="7">
    <location>
        <begin position="83"/>
        <end position="104"/>
    </location>
</feature>
<dbReference type="GO" id="GO:0005886">
    <property type="term" value="C:plasma membrane"/>
    <property type="evidence" value="ECO:0007669"/>
    <property type="project" value="UniProtKB-SubCell"/>
</dbReference>
<keyword evidence="5 7" id="KW-1133">Transmembrane helix</keyword>
<accession>A0A2S0KJK6</accession>
<gene>
    <name evidence="8" type="ORF">C6V83_17720</name>
</gene>
<dbReference type="OrthoDB" id="5191770at2"/>
<organism evidence="8 9">
    <name type="scientific">Gordonia iterans</name>
    <dbReference type="NCBI Taxonomy" id="1004901"/>
    <lineage>
        <taxon>Bacteria</taxon>
        <taxon>Bacillati</taxon>
        <taxon>Actinomycetota</taxon>
        <taxon>Actinomycetes</taxon>
        <taxon>Mycobacteriales</taxon>
        <taxon>Gordoniaceae</taxon>
        <taxon>Gordonia</taxon>
    </lineage>
</organism>
<comment type="similarity">
    <text evidence="2">Belongs to the UPF0719 family.</text>
</comment>
<dbReference type="InterPro" id="IPR007140">
    <property type="entry name" value="DUF350"/>
</dbReference>
<evidence type="ECO:0000256" key="5">
    <source>
        <dbReference type="ARBA" id="ARBA00022989"/>
    </source>
</evidence>
<keyword evidence="3" id="KW-1003">Cell membrane</keyword>
<keyword evidence="4 7" id="KW-0812">Transmembrane</keyword>
<protein>
    <submittedName>
        <fullName evidence="8">DUF350 domain-containing protein</fullName>
    </submittedName>
</protein>
<evidence type="ECO:0000256" key="4">
    <source>
        <dbReference type="ARBA" id="ARBA00022692"/>
    </source>
</evidence>
<evidence type="ECO:0000256" key="3">
    <source>
        <dbReference type="ARBA" id="ARBA00022475"/>
    </source>
</evidence>
<dbReference type="Pfam" id="PF03994">
    <property type="entry name" value="DUF350"/>
    <property type="match status" value="1"/>
</dbReference>
<keyword evidence="6 7" id="KW-0472">Membrane</keyword>
<comment type="subcellular location">
    <subcellularLocation>
        <location evidence="1">Cell membrane</location>
        <topology evidence="1">Multi-pass membrane protein</topology>
    </subcellularLocation>
</comment>
<dbReference type="EMBL" id="CP027433">
    <property type="protein sequence ID" value="AVM01821.1"/>
    <property type="molecule type" value="Genomic_DNA"/>
</dbReference>
<evidence type="ECO:0000256" key="2">
    <source>
        <dbReference type="ARBA" id="ARBA00005779"/>
    </source>
</evidence>